<dbReference type="AlphaFoldDB" id="A0A9W3K004"/>
<feature type="compositionally biased region" description="Basic and acidic residues" evidence="1">
    <location>
        <begin position="14"/>
        <end position="27"/>
    </location>
</feature>
<dbReference type="RefSeq" id="WP_014897351.1">
    <property type="nucleotide sequence ID" value="NC_018513.1"/>
</dbReference>
<dbReference type="EMBL" id="CP003774">
    <property type="protein sequence ID" value="AFQ48494.1"/>
    <property type="molecule type" value="Genomic_DNA"/>
</dbReference>
<dbReference type="Proteomes" id="UP000032866">
    <property type="component" value="Chromosome 1"/>
</dbReference>
<evidence type="ECO:0000313" key="2">
    <source>
        <dbReference type="EMBL" id="AFQ48494.1"/>
    </source>
</evidence>
<evidence type="ECO:0000256" key="1">
    <source>
        <dbReference type="SAM" id="MobiDB-lite"/>
    </source>
</evidence>
<proteinExistence type="predicted"/>
<feature type="region of interest" description="Disordered" evidence="1">
    <location>
        <begin position="1"/>
        <end position="40"/>
    </location>
</feature>
<gene>
    <name evidence="2" type="ORF">GEM_2077</name>
</gene>
<organism evidence="2 3">
    <name type="scientific">Burkholderia cepacia GG4</name>
    <dbReference type="NCBI Taxonomy" id="1009846"/>
    <lineage>
        <taxon>Bacteria</taxon>
        <taxon>Pseudomonadati</taxon>
        <taxon>Pseudomonadota</taxon>
        <taxon>Betaproteobacteria</taxon>
        <taxon>Burkholderiales</taxon>
        <taxon>Burkholderiaceae</taxon>
        <taxon>Burkholderia</taxon>
        <taxon>Burkholderia cepacia complex</taxon>
    </lineage>
</organism>
<sequence>MQIDPSPCAVPLRRGMEPNRCDDDRHGAKPTIRKGKPARRAGIRTGGMAQRVPRFLAAGLLFGVTAAALAGEGRDYFVIENSPGQIKPSPRMSFQFNGNRVAYYSRGRDLDLMPPAKYTGIGKYTGELNDGYRPEIDQVKRILANHEIESVPGLNIGSVLRYSFDQNGTRYQGALQYRSSDEISRKLAFFYDLAQALLEHGTPEINLHPEFTVHSASRNLVVDVVFKNDGAQEVVIDGPEKWSPELVRLNAQYLQISALGDSGVKFKVRLVAKYLSAASRSYASTISVKPGQPVKVEFVVPYTEVTFDPASSARQIHEGTYRIGGMANLNIQSPDEMTGKVFTRMDRLPAVELTEQ</sequence>
<dbReference type="KEGG" id="bct:GEM_2077"/>
<reference evidence="2 3" key="1">
    <citation type="journal article" date="2012" name="J. Bacteriol.">
        <title>Complete Genome Sequence of Burkholderia sp. Strain GG4, a Betaproteobacterium That Reduces 3-Oxo-N-Acylhomoserine Lactones and Produces Different N-Acylhomoserine Lactones.</title>
        <authorList>
            <person name="Hong K.W."/>
            <person name="Koh C.L."/>
            <person name="Sam C.K."/>
            <person name="Yin W.F."/>
            <person name="Chan K.G."/>
        </authorList>
    </citation>
    <scope>NUCLEOTIDE SEQUENCE [LARGE SCALE GENOMIC DNA]</scope>
    <source>
        <strain evidence="2 3">GG4</strain>
    </source>
</reference>
<protein>
    <submittedName>
        <fullName evidence="2">Uncharacterized protein</fullName>
    </submittedName>
</protein>
<name>A0A9W3K004_BURCE</name>
<evidence type="ECO:0000313" key="3">
    <source>
        <dbReference type="Proteomes" id="UP000032866"/>
    </source>
</evidence>
<accession>A0A9W3K004</accession>
<feature type="compositionally biased region" description="Basic residues" evidence="1">
    <location>
        <begin position="31"/>
        <end position="40"/>
    </location>
</feature>